<dbReference type="GeneID" id="96285071"/>
<keyword evidence="7" id="KW-1185">Reference proteome</keyword>
<evidence type="ECO:0000256" key="4">
    <source>
        <dbReference type="PROSITE-ProRule" id="PRU00409"/>
    </source>
</evidence>
<dbReference type="AlphaFoldDB" id="A0A640UTE6"/>
<dbReference type="SUPFAM" id="SSF56059">
    <property type="entry name" value="Glutathione synthetase ATP-binding domain-like"/>
    <property type="match status" value="1"/>
</dbReference>
<gene>
    <name evidence="6" type="ORF">Stube_39760</name>
</gene>
<evidence type="ECO:0000256" key="1">
    <source>
        <dbReference type="ARBA" id="ARBA00022598"/>
    </source>
</evidence>
<evidence type="ECO:0000313" key="7">
    <source>
        <dbReference type="Proteomes" id="UP000431826"/>
    </source>
</evidence>
<protein>
    <recommendedName>
        <fullName evidence="5">ATP-grasp domain-containing protein</fullName>
    </recommendedName>
</protein>
<dbReference type="PANTHER" id="PTHR43585:SF2">
    <property type="entry name" value="ATP-GRASP ENZYME FSQD"/>
    <property type="match status" value="1"/>
</dbReference>
<dbReference type="EMBL" id="BLIR01000001">
    <property type="protein sequence ID" value="GFE39303.1"/>
    <property type="molecule type" value="Genomic_DNA"/>
</dbReference>
<dbReference type="GO" id="GO:0005524">
    <property type="term" value="F:ATP binding"/>
    <property type="evidence" value="ECO:0007669"/>
    <property type="project" value="UniProtKB-UniRule"/>
</dbReference>
<evidence type="ECO:0000259" key="5">
    <source>
        <dbReference type="PROSITE" id="PS50975"/>
    </source>
</evidence>
<evidence type="ECO:0000256" key="3">
    <source>
        <dbReference type="ARBA" id="ARBA00022840"/>
    </source>
</evidence>
<dbReference type="PANTHER" id="PTHR43585">
    <property type="entry name" value="FUMIPYRROLE BIOSYNTHESIS PROTEIN C"/>
    <property type="match status" value="1"/>
</dbReference>
<dbReference type="Pfam" id="PF18603">
    <property type="entry name" value="LAL_C2"/>
    <property type="match status" value="1"/>
</dbReference>
<dbReference type="InterPro" id="IPR011761">
    <property type="entry name" value="ATP-grasp"/>
</dbReference>
<proteinExistence type="predicted"/>
<evidence type="ECO:0000256" key="2">
    <source>
        <dbReference type="ARBA" id="ARBA00022741"/>
    </source>
</evidence>
<keyword evidence="2 4" id="KW-0547">Nucleotide-binding</keyword>
<keyword evidence="3 4" id="KW-0067">ATP-binding</keyword>
<reference evidence="6 7" key="1">
    <citation type="submission" date="2019-12" db="EMBL/GenBank/DDBJ databases">
        <title>Whole genome shotgun sequence of Streptomyces tubercidicus NBRC 13090.</title>
        <authorList>
            <person name="Ichikawa N."/>
            <person name="Kimura A."/>
            <person name="Kitahashi Y."/>
            <person name="Komaki H."/>
            <person name="Tamura T."/>
        </authorList>
    </citation>
    <scope>NUCLEOTIDE SEQUENCE [LARGE SCALE GENOMIC DNA]</scope>
    <source>
        <strain evidence="6 7">NBRC 13090</strain>
    </source>
</reference>
<name>A0A640UTE6_9ACTN</name>
<dbReference type="InterPro" id="IPR040570">
    <property type="entry name" value="LAL_C2"/>
</dbReference>
<dbReference type="OrthoDB" id="6964321at2"/>
<keyword evidence="1" id="KW-0436">Ligase</keyword>
<comment type="caution">
    <text evidence="6">The sequence shown here is derived from an EMBL/GenBank/DDBJ whole genome shotgun (WGS) entry which is preliminary data.</text>
</comment>
<sequence>MQTRPDRILMVLPRARLVRKAVDAGYRVWSVWDPVRRDAAERGDVARYSEGVLTADLTDESALRALVVRAAREHGIAHVMYLGGGVGMRPVLEEAHRLGLSANPPQAHQLLGDRAALCELLDGHSRLSVRFRRVEQQAKLPDAVKELGGHPVVVGSLARDVDRRPVLAPGPGALDAWAGRTPGPYLVEEFLAGPQYTVSTLSVDGMHQVVGITATRTGGPPHFVALEHVHPAPLGEREGAEIRSAVCALLDLAGFEHGPADTTVVLTGTGPRIVSSRPGFSRDGIPLLLRLARGIDLEAAFFQTLTLGGCLPHTDAVRTAAVGFFQLPPGRLTAVTGLDDIRALPHVHALRFPFRPGDLVPATADGATVHGLVVVDGADADEAAERLATVRRLLRAEFEPAP</sequence>
<evidence type="ECO:0000313" key="6">
    <source>
        <dbReference type="EMBL" id="GFE39303.1"/>
    </source>
</evidence>
<dbReference type="Gene3D" id="3.30.470.20">
    <property type="entry name" value="ATP-grasp fold, B domain"/>
    <property type="match status" value="1"/>
</dbReference>
<accession>A0A640UTE6</accession>
<feature type="domain" description="ATP-grasp" evidence="5">
    <location>
        <begin position="118"/>
        <end position="306"/>
    </location>
</feature>
<dbReference type="Proteomes" id="UP000431826">
    <property type="component" value="Unassembled WGS sequence"/>
</dbReference>
<dbReference type="GO" id="GO:0046872">
    <property type="term" value="F:metal ion binding"/>
    <property type="evidence" value="ECO:0007669"/>
    <property type="project" value="InterPro"/>
</dbReference>
<dbReference type="PROSITE" id="PS50975">
    <property type="entry name" value="ATP_GRASP"/>
    <property type="match status" value="1"/>
</dbReference>
<organism evidence="6 7">
    <name type="scientific">Streptomyces tubercidicus</name>
    <dbReference type="NCBI Taxonomy" id="47759"/>
    <lineage>
        <taxon>Bacteria</taxon>
        <taxon>Bacillati</taxon>
        <taxon>Actinomycetota</taxon>
        <taxon>Actinomycetes</taxon>
        <taxon>Kitasatosporales</taxon>
        <taxon>Streptomycetaceae</taxon>
        <taxon>Streptomyces</taxon>
    </lineage>
</organism>
<dbReference type="RefSeq" id="WP_159745086.1">
    <property type="nucleotide sequence ID" value="NZ_BLIR01000001.1"/>
</dbReference>
<dbReference type="GO" id="GO:0016874">
    <property type="term" value="F:ligase activity"/>
    <property type="evidence" value="ECO:0007669"/>
    <property type="project" value="UniProtKB-KW"/>
</dbReference>
<dbReference type="InterPro" id="IPR052032">
    <property type="entry name" value="ATP-dep_AA_Ligase"/>
</dbReference>